<feature type="transmembrane region" description="Helical" evidence="1">
    <location>
        <begin position="352"/>
        <end position="373"/>
    </location>
</feature>
<feature type="transmembrane region" description="Helical" evidence="1">
    <location>
        <begin position="119"/>
        <end position="141"/>
    </location>
</feature>
<feature type="transmembrane region" description="Helical" evidence="1">
    <location>
        <begin position="12"/>
        <end position="29"/>
    </location>
</feature>
<accession>A0A374PHE1</accession>
<feature type="domain" description="Nucleoside transporter/FeoB GTPase Gate" evidence="2">
    <location>
        <begin position="123"/>
        <end position="224"/>
    </location>
</feature>
<dbReference type="AlphaFoldDB" id="A0A374PHE1"/>
<proteinExistence type="predicted"/>
<feature type="transmembrane region" description="Helical" evidence="1">
    <location>
        <begin position="424"/>
        <end position="446"/>
    </location>
</feature>
<evidence type="ECO:0000313" key="4">
    <source>
        <dbReference type="Proteomes" id="UP000263014"/>
    </source>
</evidence>
<keyword evidence="1" id="KW-1133">Transmembrane helix</keyword>
<gene>
    <name evidence="3" type="ORF">DXD79_04380</name>
</gene>
<comment type="caution">
    <text evidence="3">The sequence shown here is derived from an EMBL/GenBank/DDBJ whole genome shotgun (WGS) entry which is preliminary data.</text>
</comment>
<feature type="transmembrane region" description="Helical" evidence="1">
    <location>
        <begin position="228"/>
        <end position="249"/>
    </location>
</feature>
<keyword evidence="1" id="KW-0812">Transmembrane</keyword>
<evidence type="ECO:0000259" key="2">
    <source>
        <dbReference type="Pfam" id="PF07670"/>
    </source>
</evidence>
<dbReference type="RefSeq" id="WP_117633424.1">
    <property type="nucleotide sequence ID" value="NZ_QSON01000001.1"/>
</dbReference>
<reference evidence="3 4" key="1">
    <citation type="submission" date="2018-08" db="EMBL/GenBank/DDBJ databases">
        <title>A genome reference for cultivated species of the human gut microbiota.</title>
        <authorList>
            <person name="Zou Y."/>
            <person name="Xue W."/>
            <person name="Luo G."/>
        </authorList>
    </citation>
    <scope>NUCLEOTIDE SEQUENCE [LARGE SCALE GENOMIC DNA]</scope>
    <source>
        <strain evidence="3 4">TM09-12</strain>
    </source>
</reference>
<dbReference type="Proteomes" id="UP000263014">
    <property type="component" value="Unassembled WGS sequence"/>
</dbReference>
<evidence type="ECO:0000313" key="3">
    <source>
        <dbReference type="EMBL" id="RGJ08626.1"/>
    </source>
</evidence>
<evidence type="ECO:0000256" key="1">
    <source>
        <dbReference type="SAM" id="Phobius"/>
    </source>
</evidence>
<organism evidence="3 4">
    <name type="scientific">Hungatella hathewayi</name>
    <dbReference type="NCBI Taxonomy" id="154046"/>
    <lineage>
        <taxon>Bacteria</taxon>
        <taxon>Bacillati</taxon>
        <taxon>Bacillota</taxon>
        <taxon>Clostridia</taxon>
        <taxon>Lachnospirales</taxon>
        <taxon>Lachnospiraceae</taxon>
        <taxon>Hungatella</taxon>
    </lineage>
</organism>
<feature type="transmembrane region" description="Helical" evidence="1">
    <location>
        <begin position="49"/>
        <end position="67"/>
    </location>
</feature>
<feature type="transmembrane region" description="Helical" evidence="1">
    <location>
        <begin position="379"/>
        <end position="404"/>
    </location>
</feature>
<dbReference type="EMBL" id="QSON01000001">
    <property type="protein sequence ID" value="RGJ08626.1"/>
    <property type="molecule type" value="Genomic_DNA"/>
</dbReference>
<keyword evidence="1" id="KW-0472">Membrane</keyword>
<feature type="transmembrane region" description="Helical" evidence="1">
    <location>
        <begin position="321"/>
        <end position="345"/>
    </location>
</feature>
<feature type="transmembrane region" description="Helical" evidence="1">
    <location>
        <begin position="200"/>
        <end position="221"/>
    </location>
</feature>
<dbReference type="InterPro" id="IPR011642">
    <property type="entry name" value="Gate_dom"/>
</dbReference>
<name>A0A374PHE1_9FIRM</name>
<protein>
    <submittedName>
        <fullName evidence="3">Transporter gate domain protein</fullName>
    </submittedName>
</protein>
<sequence>MEQVEKKDIVRFTVLSLIGIFLYFIPVDGSRVPVVIMVGWIKDILGDNLKYLVLLMLIVLMGTIFGAKVLKQKTCVRLHADDKNSKLIHYAAAFLVVLAVWFKLPPAAVFADERVGGQILSLAGTVMLTVSVCGWFIVFILKSGIVEFVGTILEPLMRPLFRLPGAAAINCLSSYVVSAAVGVYMTDQYYENKVYNRREAIAAATCFSTISVGYIGVLCSIGGINEMYGTLLVLTFLLVIVMTAVMVRIPPISRIPKTYCGELENGDGGRDRRCEAGPNHAEAGKNRFQRAVNAAALCSRQFTFHEFTASLLSALKFSQRIIAYMIPIVIVTLTLVHHTPVFTWLGYPIAPVLRLLGLPDAAQIAPAVLLGFIEVSLPAISVSTGVAAQSVFFVVLLSIVQIIFMTEAGNAMLGARFSMKFTDLVIHFLVRTVIAVPVIAVISHLLF</sequence>
<feature type="transmembrane region" description="Helical" evidence="1">
    <location>
        <begin position="87"/>
        <end position="104"/>
    </location>
</feature>
<dbReference type="Pfam" id="PF07670">
    <property type="entry name" value="Gate"/>
    <property type="match status" value="1"/>
</dbReference>